<evidence type="ECO:0000313" key="4">
    <source>
        <dbReference type="Proteomes" id="UP000030764"/>
    </source>
</evidence>
<keyword evidence="4" id="KW-1185">Reference proteome</keyword>
<evidence type="ECO:0000313" key="2">
    <source>
        <dbReference type="EMBL" id="KFD57822.1"/>
    </source>
</evidence>
<dbReference type="Proteomes" id="UP000030758">
    <property type="component" value="Unassembled WGS sequence"/>
</dbReference>
<evidence type="ECO:0000256" key="1">
    <source>
        <dbReference type="SAM" id="SignalP"/>
    </source>
</evidence>
<feature type="chain" id="PRO_5010405398" evidence="1">
    <location>
        <begin position="21"/>
        <end position="159"/>
    </location>
</feature>
<keyword evidence="1" id="KW-0732">Signal</keyword>
<dbReference type="EMBL" id="KL363187">
    <property type="protein sequence ID" value="KFD57822.1"/>
    <property type="molecule type" value="Genomic_DNA"/>
</dbReference>
<organism evidence="3">
    <name type="scientific">Trichuris suis</name>
    <name type="common">pig whipworm</name>
    <dbReference type="NCBI Taxonomy" id="68888"/>
    <lineage>
        <taxon>Eukaryota</taxon>
        <taxon>Metazoa</taxon>
        <taxon>Ecdysozoa</taxon>
        <taxon>Nematoda</taxon>
        <taxon>Enoplea</taxon>
        <taxon>Dorylaimia</taxon>
        <taxon>Trichinellida</taxon>
        <taxon>Trichuridae</taxon>
        <taxon>Trichuris</taxon>
    </lineage>
</organism>
<gene>
    <name evidence="2" type="ORF">M513_01492</name>
    <name evidence="3" type="ORF">M514_01492</name>
</gene>
<evidence type="ECO:0000313" key="3">
    <source>
        <dbReference type="EMBL" id="KFD69199.1"/>
    </source>
</evidence>
<dbReference type="EMBL" id="KL367497">
    <property type="protein sequence ID" value="KFD69199.1"/>
    <property type="molecule type" value="Genomic_DNA"/>
</dbReference>
<protein>
    <submittedName>
        <fullName evidence="3">Uncharacterized protein</fullName>
    </submittedName>
</protein>
<feature type="signal peptide" evidence="1">
    <location>
        <begin position="1"/>
        <end position="20"/>
    </location>
</feature>
<proteinExistence type="predicted"/>
<reference evidence="3 4" key="1">
    <citation type="journal article" date="2014" name="Nat. Genet.">
        <title>Genome and transcriptome of the porcine whipworm Trichuris suis.</title>
        <authorList>
            <person name="Jex A.R."/>
            <person name="Nejsum P."/>
            <person name="Schwarz E.M."/>
            <person name="Hu L."/>
            <person name="Young N.D."/>
            <person name="Hall R.S."/>
            <person name="Korhonen P.K."/>
            <person name="Liao S."/>
            <person name="Thamsborg S."/>
            <person name="Xia J."/>
            <person name="Xu P."/>
            <person name="Wang S."/>
            <person name="Scheerlinck J.P."/>
            <person name="Hofmann A."/>
            <person name="Sternberg P.W."/>
            <person name="Wang J."/>
            <person name="Gasser R.B."/>
        </authorList>
    </citation>
    <scope>NUCLEOTIDE SEQUENCE [LARGE SCALE GENOMIC DNA]</scope>
    <source>
        <strain evidence="3">DCEP-RM93F</strain>
        <strain evidence="2">DCEP-RM93M</strain>
    </source>
</reference>
<name>A0A085NIA3_9BILA</name>
<sequence length="159" mass="18561">MSAFLYAVVLFLQTVIRIMSMERNVHYQVLTPCLHYWEAQRRKEDHVQKTSGHKVKEIFLHSRRLKRQFPFYFPHYHQPYIPHVPIIPATLLPLNKPALLPVQMALPPEPPPPVADPIPADSPIDQMLLQMYLSAKIERKHKCQQKLLSCGRTECNLYG</sequence>
<accession>A0A085NIA3</accession>
<dbReference type="Proteomes" id="UP000030764">
    <property type="component" value="Unassembled WGS sequence"/>
</dbReference>
<dbReference type="AlphaFoldDB" id="A0A085NIA3"/>